<dbReference type="Pfam" id="PF00702">
    <property type="entry name" value="Hydrolase"/>
    <property type="match status" value="1"/>
</dbReference>
<evidence type="ECO:0000259" key="10">
    <source>
        <dbReference type="Pfam" id="PF00122"/>
    </source>
</evidence>
<dbReference type="Gene3D" id="2.70.150.10">
    <property type="entry name" value="Calcium-transporting ATPase, cytoplasmic transduction domain A"/>
    <property type="match status" value="1"/>
</dbReference>
<evidence type="ECO:0000256" key="1">
    <source>
        <dbReference type="ARBA" id="ARBA00004141"/>
    </source>
</evidence>
<keyword evidence="6 9" id="KW-0472">Membrane</keyword>
<dbReference type="SUPFAM" id="SSF81653">
    <property type="entry name" value="Calcium ATPase, transduction domain A"/>
    <property type="match status" value="1"/>
</dbReference>
<dbReference type="PANTHER" id="PTHR48085">
    <property type="entry name" value="CADMIUM/ZINC-TRANSPORTING ATPASE HMA2-RELATED"/>
    <property type="match status" value="1"/>
</dbReference>
<feature type="transmembrane region" description="Helical" evidence="9">
    <location>
        <begin position="601"/>
        <end position="619"/>
    </location>
</feature>
<keyword evidence="9" id="KW-1003">Cell membrane</keyword>
<dbReference type="PANTHER" id="PTHR48085:SF5">
    <property type="entry name" value="CADMIUM_ZINC-TRANSPORTING ATPASE HMA4-RELATED"/>
    <property type="match status" value="1"/>
</dbReference>
<dbReference type="AlphaFoldDB" id="A0A9X2FGE9"/>
<evidence type="ECO:0000256" key="4">
    <source>
        <dbReference type="ARBA" id="ARBA00022692"/>
    </source>
</evidence>
<keyword evidence="12" id="KW-1185">Reference proteome</keyword>
<reference evidence="11 12" key="1">
    <citation type="journal article" date="2023" name="Int. J. Syst. Evol. Microbiol.">
        <title>Ligilactobacillus ubinensis sp. nov., a novel species isolated from the wild ferment of a durian fruit (Durio zibethinus).</title>
        <authorList>
            <person name="Heng Y.C."/>
            <person name="Menon N."/>
            <person name="Chen B."/>
            <person name="Loo B.Z.L."/>
            <person name="Wong G.W.J."/>
            <person name="Lim A.C.H."/>
            <person name="Silvaraju S."/>
            <person name="Kittelmann S."/>
        </authorList>
    </citation>
    <scope>NUCLEOTIDE SEQUENCE [LARGE SCALE GENOMIC DNA]</scope>
    <source>
        <strain evidence="11 12">WILCCON 0076</strain>
    </source>
</reference>
<feature type="transmembrane region" description="Helical" evidence="9">
    <location>
        <begin position="576"/>
        <end position="595"/>
    </location>
</feature>
<dbReference type="SUPFAM" id="SSF56784">
    <property type="entry name" value="HAD-like"/>
    <property type="match status" value="1"/>
</dbReference>
<dbReference type="InterPro" id="IPR023299">
    <property type="entry name" value="ATPase_P-typ_cyto_dom_N"/>
</dbReference>
<name>A0A9X2FGE9_9LACO</name>
<dbReference type="EMBL" id="JAIULA010000001">
    <property type="protein sequence ID" value="MCP0885851.1"/>
    <property type="molecule type" value="Genomic_DNA"/>
</dbReference>
<keyword evidence="5 9" id="KW-1133">Transmembrane helix</keyword>
<keyword evidence="4 9" id="KW-0812">Transmembrane</keyword>
<evidence type="ECO:0000256" key="5">
    <source>
        <dbReference type="ARBA" id="ARBA00022989"/>
    </source>
</evidence>
<dbReference type="NCBIfam" id="TIGR01494">
    <property type="entry name" value="ATPase_P-type"/>
    <property type="match status" value="1"/>
</dbReference>
<dbReference type="InterPro" id="IPR008250">
    <property type="entry name" value="ATPase_P-typ_transduc_dom_A_sf"/>
</dbReference>
<dbReference type="Proteomes" id="UP001139006">
    <property type="component" value="Unassembled WGS sequence"/>
</dbReference>
<feature type="transmembrane region" description="Helical" evidence="9">
    <location>
        <begin position="72"/>
        <end position="97"/>
    </location>
</feature>
<keyword evidence="3" id="KW-0104">Cadmium</keyword>
<dbReference type="PRINTS" id="PR00119">
    <property type="entry name" value="CATATPASE"/>
</dbReference>
<dbReference type="GO" id="GO:0005524">
    <property type="term" value="F:ATP binding"/>
    <property type="evidence" value="ECO:0007669"/>
    <property type="project" value="UniProtKB-UniRule"/>
</dbReference>
<comment type="similarity">
    <text evidence="2 9">Belongs to the cation transport ATPase (P-type) (TC 3.A.3) family. Type IB subfamily.</text>
</comment>
<comment type="subcellular location">
    <subcellularLocation>
        <location evidence="9">Cell membrane</location>
    </subcellularLocation>
    <subcellularLocation>
        <location evidence="1">Membrane</location>
        <topology evidence="1">Multi-pass membrane protein</topology>
    </subcellularLocation>
</comment>
<dbReference type="EC" id="7.2.2.21" evidence="7"/>
<dbReference type="InterPro" id="IPR018303">
    <property type="entry name" value="ATPase_P-typ_P_site"/>
</dbReference>
<feature type="transmembrane region" description="Helical" evidence="9">
    <location>
        <begin position="40"/>
        <end position="60"/>
    </location>
</feature>
<dbReference type="Gene3D" id="3.40.50.1000">
    <property type="entry name" value="HAD superfamily/HAD-like"/>
    <property type="match status" value="1"/>
</dbReference>
<evidence type="ECO:0000256" key="7">
    <source>
        <dbReference type="ARBA" id="ARBA00039103"/>
    </source>
</evidence>
<organism evidence="11 12">
    <name type="scientific">Ligilactobacillus ubinensis</name>
    <dbReference type="NCBI Taxonomy" id="2876789"/>
    <lineage>
        <taxon>Bacteria</taxon>
        <taxon>Bacillati</taxon>
        <taxon>Bacillota</taxon>
        <taxon>Bacilli</taxon>
        <taxon>Lactobacillales</taxon>
        <taxon>Lactobacillaceae</taxon>
        <taxon>Ligilactobacillus</taxon>
    </lineage>
</organism>
<comment type="catalytic activity">
    <reaction evidence="8">
        <text>Cd(2+)(in) + ATP + H2O = Cd(2+)(out) + ADP + phosphate + H(+)</text>
        <dbReference type="Rhea" id="RHEA:12132"/>
        <dbReference type="ChEBI" id="CHEBI:15377"/>
        <dbReference type="ChEBI" id="CHEBI:15378"/>
        <dbReference type="ChEBI" id="CHEBI:30616"/>
        <dbReference type="ChEBI" id="CHEBI:43474"/>
        <dbReference type="ChEBI" id="CHEBI:48775"/>
        <dbReference type="ChEBI" id="CHEBI:456216"/>
        <dbReference type="EC" id="7.2.2.21"/>
    </reaction>
</comment>
<feature type="transmembrane region" description="Helical" evidence="9">
    <location>
        <begin position="241"/>
        <end position="262"/>
    </location>
</feature>
<evidence type="ECO:0000313" key="11">
    <source>
        <dbReference type="EMBL" id="MCP0885851.1"/>
    </source>
</evidence>
<dbReference type="InterPro" id="IPR023298">
    <property type="entry name" value="ATPase_P-typ_TM_dom_sf"/>
</dbReference>
<evidence type="ECO:0000256" key="8">
    <source>
        <dbReference type="ARBA" id="ARBA00049338"/>
    </source>
</evidence>
<evidence type="ECO:0000256" key="3">
    <source>
        <dbReference type="ARBA" id="ARBA00022539"/>
    </source>
</evidence>
<feature type="domain" description="P-type ATPase A" evidence="10">
    <location>
        <begin position="123"/>
        <end position="222"/>
    </location>
</feature>
<dbReference type="GO" id="GO:0016887">
    <property type="term" value="F:ATP hydrolysis activity"/>
    <property type="evidence" value="ECO:0007669"/>
    <property type="project" value="InterPro"/>
</dbReference>
<feature type="transmembrane region" description="Helical" evidence="9">
    <location>
        <begin position="268"/>
        <end position="293"/>
    </location>
</feature>
<dbReference type="InterPro" id="IPR001757">
    <property type="entry name" value="P_typ_ATPase"/>
</dbReference>
<keyword evidence="9" id="KW-0067">ATP-binding</keyword>
<dbReference type="InterPro" id="IPR051014">
    <property type="entry name" value="Cation_Transport_ATPase_IB"/>
</dbReference>
<dbReference type="Gene3D" id="3.40.1110.10">
    <property type="entry name" value="Calcium-transporting ATPase, cytoplasmic domain N"/>
    <property type="match status" value="1"/>
</dbReference>
<evidence type="ECO:0000256" key="2">
    <source>
        <dbReference type="ARBA" id="ARBA00006024"/>
    </source>
</evidence>
<evidence type="ECO:0000313" key="12">
    <source>
        <dbReference type="Proteomes" id="UP001139006"/>
    </source>
</evidence>
<evidence type="ECO:0000256" key="6">
    <source>
        <dbReference type="ARBA" id="ARBA00023136"/>
    </source>
</evidence>
<dbReference type="RefSeq" id="WP_253358581.1">
    <property type="nucleotide sequence ID" value="NZ_JAIULA010000001.1"/>
</dbReference>
<dbReference type="GO" id="GO:0046872">
    <property type="term" value="F:metal ion binding"/>
    <property type="evidence" value="ECO:0007669"/>
    <property type="project" value="UniProtKB-KW"/>
</dbReference>
<keyword evidence="9" id="KW-0547">Nucleotide-binding</keyword>
<gene>
    <name evidence="11" type="ORF">LB941_00700</name>
</gene>
<dbReference type="PROSITE" id="PS00154">
    <property type="entry name" value="ATPASE_E1_E2"/>
    <property type="match status" value="1"/>
</dbReference>
<feature type="transmembrane region" description="Helical" evidence="9">
    <location>
        <begin position="15"/>
        <end position="33"/>
    </location>
</feature>
<dbReference type="SUPFAM" id="SSF81665">
    <property type="entry name" value="Calcium ATPase, transmembrane domain M"/>
    <property type="match status" value="1"/>
</dbReference>
<sequence>MLFSLRDLNEKNKKALLQVIISAGILVFLYVVNVNFILKVILYVGAYLIVGGPVISKAIRNIMKGDFFDENFLMTIATIGALAIKQFPEAVAVMLFYRIGDFFQDMAVSQSKKSITSLLDLRPDYANLKLKEGSFEKIAPSEVNVGATIIVHPGERVPLDGIVLTGSSYLDTSALTGETKPRLVEKEQEVLSGSIVKNSTLELKVTKAFGESTVSKILQLVEEASEKKAVTENFITRFSKIYTPVVVIVAMMLAIGVPLLLGQPFVPWIYRACVFLVIACPCALVLSIPLGFFGGIGASSRAGVLVKGSNYLEALTKVKKIVYDKTGTLTQGKFSVTQIVPAHNHTEDEVLLLAALAEQTSPHPIARSIVQHFSGDIKEYQVDNDKELVGLGVQVDYKDKTISVGNIKLLTELKIVPPKLDIAATMAYVVYGNEYIGALAIADTLKPDSKEALLQASELGVTEQVMLTGDSAIVGQQIADELGITVKSELLPQDKVTEVEKLKDTLAPGEKLAFVGDGLNDTPVLAQADIGIAMGALGSDAAIEAADIVLMSDEPSAIPHVIKIAMRTKKIVWENIIFALGIKVIFLTLGVIGIATMWEAVFADVGVTLIAVMNALRLVRAHKDKVYPPKQKFA</sequence>
<evidence type="ECO:0000256" key="9">
    <source>
        <dbReference type="RuleBase" id="RU362081"/>
    </source>
</evidence>
<dbReference type="InterPro" id="IPR023214">
    <property type="entry name" value="HAD_sf"/>
</dbReference>
<dbReference type="InterPro" id="IPR036412">
    <property type="entry name" value="HAD-like_sf"/>
</dbReference>
<protein>
    <recommendedName>
        <fullName evidence="7">Cd(2+)-exporting ATPase</fullName>
        <ecNumber evidence="7">7.2.2.21</ecNumber>
    </recommendedName>
</protein>
<dbReference type="Pfam" id="PF00122">
    <property type="entry name" value="E1-E2_ATPase"/>
    <property type="match status" value="1"/>
</dbReference>
<dbReference type="GO" id="GO:0005886">
    <property type="term" value="C:plasma membrane"/>
    <property type="evidence" value="ECO:0007669"/>
    <property type="project" value="UniProtKB-SubCell"/>
</dbReference>
<accession>A0A9X2FGE9</accession>
<proteinExistence type="inferred from homology"/>
<keyword evidence="9" id="KW-0479">Metal-binding</keyword>
<dbReference type="InterPro" id="IPR059000">
    <property type="entry name" value="ATPase_P-type_domA"/>
</dbReference>
<dbReference type="GO" id="GO:0008551">
    <property type="term" value="F:P-type cadmium transporter activity"/>
    <property type="evidence" value="ECO:0007669"/>
    <property type="project" value="UniProtKB-EC"/>
</dbReference>
<comment type="caution">
    <text evidence="11">The sequence shown here is derived from an EMBL/GenBank/DDBJ whole genome shotgun (WGS) entry which is preliminary data.</text>
</comment>
<dbReference type="NCBIfam" id="TIGR01525">
    <property type="entry name" value="ATPase-IB_hvy"/>
    <property type="match status" value="1"/>
</dbReference>
<dbReference type="InterPro" id="IPR027256">
    <property type="entry name" value="P-typ_ATPase_IB"/>
</dbReference>